<dbReference type="EMBL" id="BNAB01000006">
    <property type="protein sequence ID" value="GHE01210.1"/>
    <property type="molecule type" value="Genomic_DNA"/>
</dbReference>
<gene>
    <name evidence="12" type="ORF">GCM10008024_15770</name>
    <name evidence="13" type="ORF">SAMN05444006_10738</name>
</gene>
<name>A0AAN4UQF7_9RHOB</name>
<accession>A0AAN4UQF7</accession>
<comment type="similarity">
    <text evidence="2 10">Belongs to the thioredoxin family. DsbC subfamily.</text>
</comment>
<dbReference type="GO" id="GO:0046872">
    <property type="term" value="F:metal ion binding"/>
    <property type="evidence" value="ECO:0007669"/>
    <property type="project" value="UniProtKB-KW"/>
</dbReference>
<dbReference type="Gene3D" id="3.10.450.70">
    <property type="entry name" value="Disulphide bond isomerase, DsbC/G, N-terminal"/>
    <property type="match status" value="1"/>
</dbReference>
<dbReference type="InterPro" id="IPR018950">
    <property type="entry name" value="DiS-bond_isomerase_DsbC/G_N"/>
</dbReference>
<dbReference type="Gene3D" id="3.40.30.10">
    <property type="entry name" value="Glutaredoxin"/>
    <property type="match status" value="1"/>
</dbReference>
<dbReference type="Pfam" id="PF13098">
    <property type="entry name" value="Thioredoxin_2"/>
    <property type="match status" value="1"/>
</dbReference>
<feature type="signal peptide" evidence="10">
    <location>
        <begin position="1"/>
        <end position="34"/>
    </location>
</feature>
<evidence type="ECO:0000256" key="3">
    <source>
        <dbReference type="ARBA" id="ARBA00022723"/>
    </source>
</evidence>
<reference evidence="12" key="1">
    <citation type="journal article" date="2014" name="Int. J. Syst. Evol. Microbiol.">
        <title>Complete genome sequence of Corynebacterium casei LMG S-19264T (=DSM 44701T), isolated from a smear-ripened cheese.</title>
        <authorList>
            <consortium name="US DOE Joint Genome Institute (JGI-PGF)"/>
            <person name="Walter F."/>
            <person name="Albersmeier A."/>
            <person name="Kalinowski J."/>
            <person name="Ruckert C."/>
        </authorList>
    </citation>
    <scope>NUCLEOTIDE SEQUENCE</scope>
    <source>
        <strain evidence="12">CGMCC 1.10859</strain>
    </source>
</reference>
<dbReference type="GO" id="GO:0020037">
    <property type="term" value="F:heme binding"/>
    <property type="evidence" value="ECO:0007669"/>
    <property type="project" value="InterPro"/>
</dbReference>
<dbReference type="PROSITE" id="PS51318">
    <property type="entry name" value="TAT"/>
    <property type="match status" value="1"/>
</dbReference>
<dbReference type="InterPro" id="IPR006311">
    <property type="entry name" value="TAT_signal"/>
</dbReference>
<keyword evidence="9" id="KW-0349">Heme</keyword>
<organism evidence="12 15">
    <name type="scientific">Allgaiera indica</name>
    <dbReference type="NCBI Taxonomy" id="765699"/>
    <lineage>
        <taxon>Bacteria</taxon>
        <taxon>Pseudomonadati</taxon>
        <taxon>Pseudomonadota</taxon>
        <taxon>Alphaproteobacteria</taxon>
        <taxon>Rhodobacterales</taxon>
        <taxon>Paracoccaceae</taxon>
        <taxon>Allgaiera</taxon>
    </lineage>
</organism>
<dbReference type="CDD" id="cd03020">
    <property type="entry name" value="DsbA_DsbC_DsbG"/>
    <property type="match status" value="1"/>
</dbReference>
<dbReference type="InterPro" id="IPR012336">
    <property type="entry name" value="Thioredoxin-like_fold"/>
</dbReference>
<dbReference type="Pfam" id="PF10411">
    <property type="entry name" value="DsbC_N"/>
    <property type="match status" value="1"/>
</dbReference>
<evidence type="ECO:0000256" key="8">
    <source>
        <dbReference type="ARBA" id="ARBA00023284"/>
    </source>
</evidence>
<evidence type="ECO:0000256" key="9">
    <source>
        <dbReference type="PROSITE-ProRule" id="PRU00433"/>
    </source>
</evidence>
<keyword evidence="3 9" id="KW-0479">Metal-binding</keyword>
<evidence type="ECO:0000256" key="6">
    <source>
        <dbReference type="ARBA" id="ARBA00023004"/>
    </source>
</evidence>
<evidence type="ECO:0000256" key="5">
    <source>
        <dbReference type="ARBA" id="ARBA00022764"/>
    </source>
</evidence>
<dbReference type="InterPro" id="IPR051470">
    <property type="entry name" value="Thiol:disulfide_interchange"/>
</dbReference>
<keyword evidence="7" id="KW-1015">Disulfide bond</keyword>
<evidence type="ECO:0000256" key="4">
    <source>
        <dbReference type="ARBA" id="ARBA00022729"/>
    </source>
</evidence>
<comment type="subcellular location">
    <subcellularLocation>
        <location evidence="1 10">Periplasm</location>
    </subcellularLocation>
</comment>
<protein>
    <recommendedName>
        <fullName evidence="10">Thiol:disulfide interchange protein</fullName>
    </recommendedName>
</protein>
<dbReference type="InterPro" id="IPR033954">
    <property type="entry name" value="DiS-bond_Isoase_DsbC/G"/>
</dbReference>
<dbReference type="SUPFAM" id="SSF52833">
    <property type="entry name" value="Thioredoxin-like"/>
    <property type="match status" value="1"/>
</dbReference>
<keyword evidence="4 10" id="KW-0732">Signal</keyword>
<dbReference type="GO" id="GO:0042597">
    <property type="term" value="C:periplasmic space"/>
    <property type="evidence" value="ECO:0007669"/>
    <property type="project" value="UniProtKB-SubCell"/>
</dbReference>
<dbReference type="Proteomes" id="UP000199541">
    <property type="component" value="Unassembled WGS sequence"/>
</dbReference>
<evidence type="ECO:0000259" key="11">
    <source>
        <dbReference type="PROSITE" id="PS51007"/>
    </source>
</evidence>
<dbReference type="PANTHER" id="PTHR35272">
    <property type="entry name" value="THIOL:DISULFIDE INTERCHANGE PROTEIN DSBC-RELATED"/>
    <property type="match status" value="1"/>
</dbReference>
<evidence type="ECO:0000256" key="2">
    <source>
        <dbReference type="ARBA" id="ARBA00009813"/>
    </source>
</evidence>
<dbReference type="GO" id="GO:0009055">
    <property type="term" value="F:electron transfer activity"/>
    <property type="evidence" value="ECO:0007669"/>
    <property type="project" value="InterPro"/>
</dbReference>
<dbReference type="InterPro" id="IPR009056">
    <property type="entry name" value="Cyt_c-like_dom"/>
</dbReference>
<dbReference type="PROSITE" id="PS51007">
    <property type="entry name" value="CYTC"/>
    <property type="match status" value="1"/>
</dbReference>
<comment type="caution">
    <text evidence="12">The sequence shown here is derived from an EMBL/GenBank/DDBJ whole genome shotgun (WGS) entry which is preliminary data.</text>
</comment>
<reference evidence="13 14" key="2">
    <citation type="submission" date="2016-10" db="EMBL/GenBank/DDBJ databases">
        <authorList>
            <person name="Varghese N."/>
            <person name="Submissions S."/>
        </authorList>
    </citation>
    <scope>NUCLEOTIDE SEQUENCE [LARGE SCALE GENOMIC DNA]</scope>
    <source>
        <strain evidence="13 14">DSM 24802</strain>
    </source>
</reference>
<keyword evidence="14" id="KW-1185">Reference proteome</keyword>
<dbReference type="InterPro" id="IPR009094">
    <property type="entry name" value="DiS-bond_isomerase_DsbC/G_N_sf"/>
</dbReference>
<keyword evidence="5 10" id="KW-0574">Periplasm</keyword>
<evidence type="ECO:0000256" key="1">
    <source>
        <dbReference type="ARBA" id="ARBA00004418"/>
    </source>
</evidence>
<feature type="chain" id="PRO_5042672016" description="Thiol:disulfide interchange protein" evidence="10">
    <location>
        <begin position="35"/>
        <end position="320"/>
    </location>
</feature>
<dbReference type="InterPro" id="IPR036249">
    <property type="entry name" value="Thioredoxin-like_sf"/>
</dbReference>
<evidence type="ECO:0000313" key="15">
    <source>
        <dbReference type="Proteomes" id="UP000634647"/>
    </source>
</evidence>
<dbReference type="PANTHER" id="PTHR35272:SF4">
    <property type="entry name" value="THIOL:DISULFIDE INTERCHANGE PROTEIN DSBG"/>
    <property type="match status" value="1"/>
</dbReference>
<dbReference type="EMBL" id="FNOB01000007">
    <property type="protein sequence ID" value="SDW82741.1"/>
    <property type="molecule type" value="Genomic_DNA"/>
</dbReference>
<sequence length="320" mass="32360">MRPNATPKTRRPALAAALTAALAVAGAFGPAAWADSGTTAAPAAPKAAATATAPATPKAPAAAAAPAAPAATADGTASAAIAATLDKLSGGRVKVLRVFPAPAGLVGVAITEGPGRNGIVYMTADGSYILRGEILKSDGTNVTQDEADQYLPKPPTAAQNFAALDQTHSFVWGKASAKKELWIVFDPNCIYCHKTYEDLKSDVAKGEVKVHIIQVGFLKPSSLGKAAAILGAKDPAKALATDEEGFDVAAEEGGIKPDLSNSDAVAQVKANNAWMQAQGIGGTPYLLFRDAQGKAHAIGGYDPDTAKLLAAIGDGKPAAN</sequence>
<dbReference type="AlphaFoldDB" id="A0AAN4UQF7"/>
<keyword evidence="6 9" id="KW-0408">Iron</keyword>
<dbReference type="RefSeq" id="WP_051646179.1">
    <property type="nucleotide sequence ID" value="NZ_BNAB01000006.1"/>
</dbReference>
<evidence type="ECO:0000256" key="7">
    <source>
        <dbReference type="ARBA" id="ARBA00023157"/>
    </source>
</evidence>
<dbReference type="NCBIfam" id="NF008657">
    <property type="entry name" value="PRK11657.1"/>
    <property type="match status" value="1"/>
</dbReference>
<evidence type="ECO:0000313" key="14">
    <source>
        <dbReference type="Proteomes" id="UP000199541"/>
    </source>
</evidence>
<comment type="function">
    <text evidence="10">Required for disulfide bond formation in some periplasmic proteins. Acts by transferring its disulfide bond to other proteins and is reduced in the process.</text>
</comment>
<proteinExistence type="inferred from homology"/>
<feature type="domain" description="Cytochrome c" evidence="11">
    <location>
        <begin position="173"/>
        <end position="279"/>
    </location>
</feature>
<dbReference type="Proteomes" id="UP000634647">
    <property type="component" value="Unassembled WGS sequence"/>
</dbReference>
<evidence type="ECO:0000313" key="12">
    <source>
        <dbReference type="EMBL" id="GHE01210.1"/>
    </source>
</evidence>
<reference evidence="12" key="3">
    <citation type="submission" date="2023-06" db="EMBL/GenBank/DDBJ databases">
        <authorList>
            <person name="Sun Q."/>
            <person name="Zhou Y."/>
        </authorList>
    </citation>
    <scope>NUCLEOTIDE SEQUENCE</scope>
    <source>
        <strain evidence="12">CGMCC 1.10859</strain>
    </source>
</reference>
<evidence type="ECO:0000313" key="13">
    <source>
        <dbReference type="EMBL" id="SDW82741.1"/>
    </source>
</evidence>
<evidence type="ECO:0000256" key="10">
    <source>
        <dbReference type="RuleBase" id="RU364038"/>
    </source>
</evidence>
<keyword evidence="8 10" id="KW-0676">Redox-active center</keyword>